<gene>
    <name evidence="2" type="ORF">CLV72_10442</name>
</gene>
<dbReference type="InterPro" id="IPR051021">
    <property type="entry name" value="Mito_Ser/Thr_phosphatase"/>
</dbReference>
<dbReference type="Proteomes" id="UP000237846">
    <property type="component" value="Unassembled WGS sequence"/>
</dbReference>
<protein>
    <submittedName>
        <fullName evidence="2">Putative phosphoglycerate mutase</fullName>
    </submittedName>
</protein>
<dbReference type="SUPFAM" id="SSF53254">
    <property type="entry name" value="Phosphoglycerate mutase-like"/>
    <property type="match status" value="1"/>
</dbReference>
<dbReference type="SMART" id="SM00855">
    <property type="entry name" value="PGAM"/>
    <property type="match status" value="1"/>
</dbReference>
<dbReference type="InterPro" id="IPR013078">
    <property type="entry name" value="His_Pase_superF_clade-1"/>
</dbReference>
<reference evidence="2 3" key="1">
    <citation type="submission" date="2018-03" db="EMBL/GenBank/DDBJ databases">
        <title>Genomic Encyclopedia of Archaeal and Bacterial Type Strains, Phase II (KMG-II): from individual species to whole genera.</title>
        <authorList>
            <person name="Goeker M."/>
        </authorList>
    </citation>
    <scope>NUCLEOTIDE SEQUENCE [LARGE SCALE GENOMIC DNA]</scope>
    <source>
        <strain evidence="2 3">DSM 45601</strain>
    </source>
</reference>
<dbReference type="OrthoDB" id="9800841at2"/>
<dbReference type="PANTHER" id="PTHR20935:SF0">
    <property type="entry name" value="SERINE_THREONINE-PROTEIN PHOSPHATASE PGAM5, MITOCHONDRIAL"/>
    <property type="match status" value="1"/>
</dbReference>
<dbReference type="AlphaFoldDB" id="A0A2T0Q3T4"/>
<comment type="caution">
    <text evidence="2">The sequence shown here is derived from an EMBL/GenBank/DDBJ whole genome shotgun (WGS) entry which is preliminary data.</text>
</comment>
<organism evidence="2 3">
    <name type="scientific">Allonocardiopsis opalescens</name>
    <dbReference type="NCBI Taxonomy" id="1144618"/>
    <lineage>
        <taxon>Bacteria</taxon>
        <taxon>Bacillati</taxon>
        <taxon>Actinomycetota</taxon>
        <taxon>Actinomycetes</taxon>
        <taxon>Streptosporangiales</taxon>
        <taxon>Allonocardiopsis</taxon>
    </lineage>
</organism>
<evidence type="ECO:0000313" key="2">
    <source>
        <dbReference type="EMBL" id="PRX98465.1"/>
    </source>
</evidence>
<sequence>MTVRATRYLYLSRHAEASPEGRLTEAGRRQAELLGERLAAAPITRLRHGPLARTAQTAETVAGFLPNAVPEADDAAGDYPPHFPGPTELPAAFAPTAEGFLAGFDAADRERGPDLARSALTRYTGPAESEDDRHELVITHAFLIGHLVGQALDAPPWRWLTLNPANAALTVIRYTPDRPASVLLFNDMRHLPEELRWTGFPPGPRF</sequence>
<dbReference type="Pfam" id="PF00300">
    <property type="entry name" value="His_Phos_1"/>
    <property type="match status" value="1"/>
</dbReference>
<dbReference type="InterPro" id="IPR029033">
    <property type="entry name" value="His_PPase_superfam"/>
</dbReference>
<name>A0A2T0Q3T4_9ACTN</name>
<dbReference type="PANTHER" id="PTHR20935">
    <property type="entry name" value="PHOSPHOGLYCERATE MUTASE-RELATED"/>
    <property type="match status" value="1"/>
</dbReference>
<keyword evidence="1" id="KW-0378">Hydrolase</keyword>
<evidence type="ECO:0000313" key="3">
    <source>
        <dbReference type="Proteomes" id="UP000237846"/>
    </source>
</evidence>
<dbReference type="CDD" id="cd07067">
    <property type="entry name" value="HP_PGM_like"/>
    <property type="match status" value="1"/>
</dbReference>
<dbReference type="GO" id="GO:0016787">
    <property type="term" value="F:hydrolase activity"/>
    <property type="evidence" value="ECO:0007669"/>
    <property type="project" value="UniProtKB-KW"/>
</dbReference>
<dbReference type="EMBL" id="PVZC01000004">
    <property type="protein sequence ID" value="PRX98465.1"/>
    <property type="molecule type" value="Genomic_DNA"/>
</dbReference>
<dbReference type="RefSeq" id="WP_106245603.1">
    <property type="nucleotide sequence ID" value="NZ_PVZC01000004.1"/>
</dbReference>
<dbReference type="Gene3D" id="3.40.50.1240">
    <property type="entry name" value="Phosphoglycerate mutase-like"/>
    <property type="match status" value="1"/>
</dbReference>
<proteinExistence type="predicted"/>
<accession>A0A2T0Q3T4</accession>
<keyword evidence="3" id="KW-1185">Reference proteome</keyword>
<evidence type="ECO:0000256" key="1">
    <source>
        <dbReference type="ARBA" id="ARBA00022801"/>
    </source>
</evidence>